<gene>
    <name evidence="1" type="ORF">BDY19DRAFT_44575</name>
</gene>
<evidence type="ECO:0000313" key="2">
    <source>
        <dbReference type="Proteomes" id="UP001055072"/>
    </source>
</evidence>
<comment type="caution">
    <text evidence="1">The sequence shown here is derived from an EMBL/GenBank/DDBJ whole genome shotgun (WGS) entry which is preliminary data.</text>
</comment>
<name>A0ACB8UKZ1_9APHY</name>
<organism evidence="1 2">
    <name type="scientific">Irpex rosettiformis</name>
    <dbReference type="NCBI Taxonomy" id="378272"/>
    <lineage>
        <taxon>Eukaryota</taxon>
        <taxon>Fungi</taxon>
        <taxon>Dikarya</taxon>
        <taxon>Basidiomycota</taxon>
        <taxon>Agaricomycotina</taxon>
        <taxon>Agaricomycetes</taxon>
        <taxon>Polyporales</taxon>
        <taxon>Irpicaceae</taxon>
        <taxon>Irpex</taxon>
    </lineage>
</organism>
<reference evidence="1" key="1">
    <citation type="journal article" date="2021" name="Environ. Microbiol.">
        <title>Gene family expansions and transcriptome signatures uncover fungal adaptations to wood decay.</title>
        <authorList>
            <person name="Hage H."/>
            <person name="Miyauchi S."/>
            <person name="Viragh M."/>
            <person name="Drula E."/>
            <person name="Min B."/>
            <person name="Chaduli D."/>
            <person name="Navarro D."/>
            <person name="Favel A."/>
            <person name="Norest M."/>
            <person name="Lesage-Meessen L."/>
            <person name="Balint B."/>
            <person name="Merenyi Z."/>
            <person name="de Eugenio L."/>
            <person name="Morin E."/>
            <person name="Martinez A.T."/>
            <person name="Baldrian P."/>
            <person name="Stursova M."/>
            <person name="Martinez M.J."/>
            <person name="Novotny C."/>
            <person name="Magnuson J.K."/>
            <person name="Spatafora J.W."/>
            <person name="Maurice S."/>
            <person name="Pangilinan J."/>
            <person name="Andreopoulos W."/>
            <person name="LaButti K."/>
            <person name="Hundley H."/>
            <person name="Na H."/>
            <person name="Kuo A."/>
            <person name="Barry K."/>
            <person name="Lipzen A."/>
            <person name="Henrissat B."/>
            <person name="Riley R."/>
            <person name="Ahrendt S."/>
            <person name="Nagy L.G."/>
            <person name="Grigoriev I.V."/>
            <person name="Martin F."/>
            <person name="Rosso M.N."/>
        </authorList>
    </citation>
    <scope>NUCLEOTIDE SEQUENCE</scope>
    <source>
        <strain evidence="1">CBS 384.51</strain>
    </source>
</reference>
<protein>
    <submittedName>
        <fullName evidence="1">Uncharacterized protein</fullName>
    </submittedName>
</protein>
<proteinExistence type="predicted"/>
<sequence length="218" mass="24249">MMDTDQDMNMFNTAVEDASVPPLQPLVQPQQVLEEPQGISLGAPSTSTPPVSQQQSSQSQDRFREVSVKVHVRRPERDSWAYIGRGVVTKEAFGQGSRIAVRALSTRKVITAFSEGAPLLAEKRGNFVVISCVDSGGVIAWSLNALNNSETLRLLAIIEVSCYSCKHTIMNPELLNSHRKRIARVIKDDRRKRHKRRKDQDAMIDAFARTGIDEPPAL</sequence>
<keyword evidence="2" id="KW-1185">Reference proteome</keyword>
<dbReference type="EMBL" id="MU274900">
    <property type="protein sequence ID" value="KAI0094815.1"/>
    <property type="molecule type" value="Genomic_DNA"/>
</dbReference>
<evidence type="ECO:0000313" key="1">
    <source>
        <dbReference type="EMBL" id="KAI0094815.1"/>
    </source>
</evidence>
<dbReference type="Proteomes" id="UP001055072">
    <property type="component" value="Unassembled WGS sequence"/>
</dbReference>
<accession>A0ACB8UKZ1</accession>